<dbReference type="Proteomes" id="UP000192359">
    <property type="component" value="Unassembled WGS sequence"/>
</dbReference>
<reference evidence="1 2" key="1">
    <citation type="submission" date="2016-05" db="EMBL/GenBank/DDBJ databases">
        <title>Draft genome sequence of a porcine commensal Rothia nasimurium.</title>
        <authorList>
            <person name="Gaiser R.A."/>
            <person name="Van Baarlen P."/>
            <person name="Wells J.M."/>
        </authorList>
    </citation>
    <scope>NUCLEOTIDE SEQUENCE [LARGE SCALE GENOMIC DNA]</scope>
    <source>
        <strain evidence="1 2">PT-32</strain>
    </source>
</reference>
<accession>A0A1Y1RNP7</accession>
<comment type="caution">
    <text evidence="1">The sequence shown here is derived from an EMBL/GenBank/DDBJ whole genome shotgun (WGS) entry which is preliminary data.</text>
</comment>
<dbReference type="RefSeq" id="WP_083092057.1">
    <property type="nucleotide sequence ID" value="NZ_LXWF01000040.1"/>
</dbReference>
<proteinExistence type="predicted"/>
<keyword evidence="1" id="KW-0687">Ribonucleoprotein</keyword>
<dbReference type="EMBL" id="LXWF01000040">
    <property type="protein sequence ID" value="ORC16483.1"/>
    <property type="molecule type" value="Genomic_DNA"/>
</dbReference>
<protein>
    <submittedName>
        <fullName evidence="1">30S ribosomal protein S15</fullName>
    </submittedName>
</protein>
<name>A0A1Y1RNP7_9MICC</name>
<sequence>MNLQDVIEQSLDIRAKYHNLEEIHHDSRWSVEEDALAFLTDAGLVGRYAMSQQGRWPSEAADELAFKIGECTWWLAVLAERMGLSYEECVQGFLEQKQEQFGQDA</sequence>
<keyword evidence="2" id="KW-1185">Reference proteome</keyword>
<dbReference type="GO" id="GO:0005840">
    <property type="term" value="C:ribosome"/>
    <property type="evidence" value="ECO:0007669"/>
    <property type="project" value="UniProtKB-KW"/>
</dbReference>
<dbReference type="OrthoDB" id="5953925at2"/>
<evidence type="ECO:0000313" key="1">
    <source>
        <dbReference type="EMBL" id="ORC16483.1"/>
    </source>
</evidence>
<dbReference type="AlphaFoldDB" id="A0A1Y1RNP7"/>
<keyword evidence="1" id="KW-0689">Ribosomal protein</keyword>
<organism evidence="1 2">
    <name type="scientific">Rothia nasimurium</name>
    <dbReference type="NCBI Taxonomy" id="85336"/>
    <lineage>
        <taxon>Bacteria</taxon>
        <taxon>Bacillati</taxon>
        <taxon>Actinomycetota</taxon>
        <taxon>Actinomycetes</taxon>
        <taxon>Micrococcales</taxon>
        <taxon>Micrococcaceae</taxon>
        <taxon>Rothia</taxon>
    </lineage>
</organism>
<evidence type="ECO:0000313" key="2">
    <source>
        <dbReference type="Proteomes" id="UP000192359"/>
    </source>
</evidence>
<gene>
    <name evidence="1" type="ORF">A7979_03965</name>
</gene>